<comment type="caution">
    <text evidence="2">The sequence shown here is derived from an EMBL/GenBank/DDBJ whole genome shotgun (WGS) entry which is preliminary data.</text>
</comment>
<organism evidence="2 3">
    <name type="scientific">Acetobacter tropicalis</name>
    <dbReference type="NCBI Taxonomy" id="104102"/>
    <lineage>
        <taxon>Bacteria</taxon>
        <taxon>Pseudomonadati</taxon>
        <taxon>Pseudomonadota</taxon>
        <taxon>Alphaproteobacteria</taxon>
        <taxon>Acetobacterales</taxon>
        <taxon>Acetobacteraceae</taxon>
        <taxon>Acetobacter</taxon>
    </lineage>
</organism>
<evidence type="ECO:0000313" key="3">
    <source>
        <dbReference type="Proteomes" id="UP000075411"/>
    </source>
</evidence>
<accession>A0A149U3Q3</accession>
<feature type="compositionally biased region" description="Basic and acidic residues" evidence="1">
    <location>
        <begin position="1"/>
        <end position="14"/>
    </location>
</feature>
<dbReference type="Proteomes" id="UP000075411">
    <property type="component" value="Unassembled WGS sequence"/>
</dbReference>
<dbReference type="PATRIC" id="fig|104102.12.peg.1991"/>
<proteinExistence type="predicted"/>
<evidence type="ECO:0000256" key="1">
    <source>
        <dbReference type="SAM" id="MobiDB-lite"/>
    </source>
</evidence>
<feature type="region of interest" description="Disordered" evidence="1">
    <location>
        <begin position="1"/>
        <end position="35"/>
    </location>
</feature>
<sequence length="117" mass="12746">MQTVRVKIERRAGQPDDLTGMPCKNGGGKVRRTGAQGPVLPYATEFVEGPSQQAAFEMIVEVIETGGQSPSGPGRSVMSFDPCDLLAEQKDRIRIVPFHDVMPPGLEDKHEQNRNAS</sequence>
<dbReference type="EMBL" id="LHZT01000096">
    <property type="protein sequence ID" value="KXV60103.1"/>
    <property type="molecule type" value="Genomic_DNA"/>
</dbReference>
<gene>
    <name evidence="2" type="ORF">AD947_02885</name>
</gene>
<dbReference type="AlphaFoldDB" id="A0A149U3Q3"/>
<protein>
    <submittedName>
        <fullName evidence="2">Uncharacterized protein</fullName>
    </submittedName>
</protein>
<name>A0A149U3Q3_9PROT</name>
<evidence type="ECO:0000313" key="2">
    <source>
        <dbReference type="EMBL" id="KXV60103.1"/>
    </source>
</evidence>
<reference evidence="2 3" key="1">
    <citation type="submission" date="2015-06" db="EMBL/GenBank/DDBJ databases">
        <title>Improved classification and identification of acetic acid bacteria using matrix-assisted laser desorption/ionization time-of-flight mass spectrometry; Gluconobacter nephelii and Gluconobacter uchimurae are later heterotypic synonyms of Gluconobacter japonicus and Gluconobacter oxydans, respectively.</title>
        <authorList>
            <person name="Li L."/>
            <person name="Cleenwerck I."/>
            <person name="De Vuyst L."/>
            <person name="Vandamme P."/>
        </authorList>
    </citation>
    <scope>NUCLEOTIDE SEQUENCE [LARGE SCALE GENOMIC DNA]</scope>
    <source>
        <strain evidence="2 3">LMG 1663</strain>
    </source>
</reference>
<dbReference type="RefSeq" id="WP_061487435.1">
    <property type="nucleotide sequence ID" value="NZ_LHZT01000096.1"/>
</dbReference>